<dbReference type="Proteomes" id="UP000625682">
    <property type="component" value="Unassembled WGS sequence"/>
</dbReference>
<reference evidence="2" key="2">
    <citation type="submission" date="2020-09" db="EMBL/GenBank/DDBJ databases">
        <authorList>
            <person name="Sun Q."/>
            <person name="Zhou Y."/>
        </authorList>
    </citation>
    <scope>NUCLEOTIDE SEQUENCE</scope>
    <source>
        <strain evidence="2">CGMCC 4.7272</strain>
    </source>
</reference>
<evidence type="ECO:0000313" key="2">
    <source>
        <dbReference type="EMBL" id="GGJ39177.1"/>
    </source>
</evidence>
<evidence type="ECO:0000313" key="3">
    <source>
        <dbReference type="Proteomes" id="UP000625682"/>
    </source>
</evidence>
<sequence length="133" mass="13680">MRRVRYGHTGAPLSRDEVSVPEPGPRAGFRPGDRATGLCFGHGHAGFTVLREAATSPLPGGASPAPDGVSPVDTVDGSSLTSAPPFLAPGGRLVAYASGGGTIRAYDPLVGATTVAPCRMPRIADEQPELYER</sequence>
<keyword evidence="3" id="KW-1185">Reference proteome</keyword>
<name>A0A917L0K3_9ACTN</name>
<feature type="region of interest" description="Disordered" evidence="1">
    <location>
        <begin position="55"/>
        <end position="77"/>
    </location>
</feature>
<feature type="region of interest" description="Disordered" evidence="1">
    <location>
        <begin position="1"/>
        <end position="33"/>
    </location>
</feature>
<protein>
    <submittedName>
        <fullName evidence="2">Uncharacterized protein</fullName>
    </submittedName>
</protein>
<evidence type="ECO:0000256" key="1">
    <source>
        <dbReference type="SAM" id="MobiDB-lite"/>
    </source>
</evidence>
<dbReference type="EMBL" id="BMMU01000012">
    <property type="protein sequence ID" value="GGJ39177.1"/>
    <property type="molecule type" value="Genomic_DNA"/>
</dbReference>
<accession>A0A917L0K3</accession>
<proteinExistence type="predicted"/>
<dbReference type="AlphaFoldDB" id="A0A917L0K3"/>
<reference evidence="2" key="1">
    <citation type="journal article" date="2014" name="Int. J. Syst. Evol. Microbiol.">
        <title>Complete genome sequence of Corynebacterium casei LMG S-19264T (=DSM 44701T), isolated from a smear-ripened cheese.</title>
        <authorList>
            <consortium name="US DOE Joint Genome Institute (JGI-PGF)"/>
            <person name="Walter F."/>
            <person name="Albersmeier A."/>
            <person name="Kalinowski J."/>
            <person name="Ruckert C."/>
        </authorList>
    </citation>
    <scope>NUCLEOTIDE SEQUENCE</scope>
    <source>
        <strain evidence="2">CGMCC 4.7272</strain>
    </source>
</reference>
<gene>
    <name evidence="2" type="ORF">GCM10012282_39850</name>
</gene>
<organism evidence="2 3">
    <name type="scientific">Streptomyces lacrimifluminis</name>
    <dbReference type="NCBI Taxonomy" id="1500077"/>
    <lineage>
        <taxon>Bacteria</taxon>
        <taxon>Bacillati</taxon>
        <taxon>Actinomycetota</taxon>
        <taxon>Actinomycetes</taxon>
        <taxon>Kitasatosporales</taxon>
        <taxon>Streptomycetaceae</taxon>
        <taxon>Streptomyces</taxon>
    </lineage>
</organism>
<comment type="caution">
    <text evidence="2">The sequence shown here is derived from an EMBL/GenBank/DDBJ whole genome shotgun (WGS) entry which is preliminary data.</text>
</comment>